<comment type="caution">
    <text evidence="1">The sequence shown here is derived from an EMBL/GenBank/DDBJ whole genome shotgun (WGS) entry which is preliminary data.</text>
</comment>
<organism evidence="1 2">
    <name type="scientific">Melastoma candidum</name>
    <dbReference type="NCBI Taxonomy" id="119954"/>
    <lineage>
        <taxon>Eukaryota</taxon>
        <taxon>Viridiplantae</taxon>
        <taxon>Streptophyta</taxon>
        <taxon>Embryophyta</taxon>
        <taxon>Tracheophyta</taxon>
        <taxon>Spermatophyta</taxon>
        <taxon>Magnoliopsida</taxon>
        <taxon>eudicotyledons</taxon>
        <taxon>Gunneridae</taxon>
        <taxon>Pentapetalae</taxon>
        <taxon>rosids</taxon>
        <taxon>malvids</taxon>
        <taxon>Myrtales</taxon>
        <taxon>Melastomataceae</taxon>
        <taxon>Melastomatoideae</taxon>
        <taxon>Melastomateae</taxon>
        <taxon>Melastoma</taxon>
    </lineage>
</organism>
<accession>A0ACB9M9K0</accession>
<protein>
    <submittedName>
        <fullName evidence="1">Uncharacterized protein</fullName>
    </submittedName>
</protein>
<evidence type="ECO:0000313" key="2">
    <source>
        <dbReference type="Proteomes" id="UP001057402"/>
    </source>
</evidence>
<dbReference type="Proteomes" id="UP001057402">
    <property type="component" value="Chromosome 10"/>
</dbReference>
<gene>
    <name evidence="1" type="ORF">MLD38_033746</name>
</gene>
<keyword evidence="2" id="KW-1185">Reference proteome</keyword>
<reference evidence="2" key="1">
    <citation type="journal article" date="2023" name="Front. Plant Sci.">
        <title>Chromosomal-level genome assembly of Melastoma candidum provides insights into trichome evolution.</title>
        <authorList>
            <person name="Zhong Y."/>
            <person name="Wu W."/>
            <person name="Sun C."/>
            <person name="Zou P."/>
            <person name="Liu Y."/>
            <person name="Dai S."/>
            <person name="Zhou R."/>
        </authorList>
    </citation>
    <scope>NUCLEOTIDE SEQUENCE [LARGE SCALE GENOMIC DNA]</scope>
</reference>
<dbReference type="EMBL" id="CM042889">
    <property type="protein sequence ID" value="KAI4320246.1"/>
    <property type="molecule type" value="Genomic_DNA"/>
</dbReference>
<evidence type="ECO:0000313" key="1">
    <source>
        <dbReference type="EMBL" id="KAI4320246.1"/>
    </source>
</evidence>
<name>A0ACB9M9K0_9MYRT</name>
<proteinExistence type="predicted"/>
<sequence length="88" mass="10257">MIGRRQQQRGGGGGGGIGLRTRWRFYRKRAVLFRILLALLVLIAIVPPIVFHFRLKSLHRVCIYRCLYLHFPPSFWCDDSWLAQVCVS</sequence>